<evidence type="ECO:0000313" key="1">
    <source>
        <dbReference type="EMBL" id="QCC77445.1"/>
    </source>
</evidence>
<dbReference type="AlphaFoldDB" id="A0A4P7UDK4"/>
<proteinExistence type="predicted"/>
<sequence length="380" mass="40754">MPRREHPLRQPPMITVTAPHPLGSAVRVVPPRKPRGPTTDAGAHLQGMKFSVRSPDELISVIPHVLGFTPQDSLVLVPLSSELPAARVDLPTSAREREQVWESIGGVYARHTRPGAQIGLFSFSADRDYADRLGQDFAIRLQAIGVDVPIRLWASDTQWADLDTGAAGPLTPETRQIVAAQTVLNGLAQPAPSREALAASLVGDDKSIAALLADARTATAASTTHVDATLALDRLDTFHSTGIRLDDPEAARLLVSVKSIPIRDQLWHDMNAENATSHVALWSDLTRRAPDSVRAAPATMLAFASWLKGHGALAWCALDQVPQGQPYPAAELVTAVVQNGVRPSRWQAIKTAVATEGHTRGLDGLASWAKNPPVPRPPTI</sequence>
<protein>
    <submittedName>
        <fullName evidence="1">DUF4192 domain-containing protein</fullName>
    </submittedName>
</protein>
<gene>
    <name evidence="1" type="ORF">E2C04_10100</name>
</gene>
<organism evidence="1 2">
    <name type="scientific">Nocardioides daphniae</name>
    <dbReference type="NCBI Taxonomy" id="402297"/>
    <lineage>
        <taxon>Bacteria</taxon>
        <taxon>Bacillati</taxon>
        <taxon>Actinomycetota</taxon>
        <taxon>Actinomycetes</taxon>
        <taxon>Propionibacteriales</taxon>
        <taxon>Nocardioidaceae</taxon>
        <taxon>Nocardioides</taxon>
    </lineage>
</organism>
<dbReference type="EMBL" id="CP038462">
    <property type="protein sequence ID" value="QCC77445.1"/>
    <property type="molecule type" value="Genomic_DNA"/>
</dbReference>
<evidence type="ECO:0000313" key="2">
    <source>
        <dbReference type="Proteomes" id="UP000297025"/>
    </source>
</evidence>
<dbReference type="InterPro" id="IPR025447">
    <property type="entry name" value="DUF4192"/>
</dbReference>
<dbReference type="Proteomes" id="UP000297025">
    <property type="component" value="Chromosome"/>
</dbReference>
<name>A0A4P7UDK4_9ACTN</name>
<accession>A0A4P7UDK4</accession>
<dbReference type="Pfam" id="PF13830">
    <property type="entry name" value="DUF4192"/>
    <property type="match status" value="1"/>
</dbReference>
<reference evidence="1 2" key="1">
    <citation type="journal article" date="2008" name="Int. J. Syst. Evol. Microbiol.">
        <title>Nocardioides daphniae sp. nov., isolated from Daphnia cucullata (Crustacea: Cladocera).</title>
        <authorList>
            <person name="Toth E.M."/>
            <person name="Keki Z."/>
            <person name="Homonnay Z.G."/>
            <person name="Borsodi A.K."/>
            <person name="Marialigeti K."/>
            <person name="Schumann P."/>
        </authorList>
    </citation>
    <scope>NUCLEOTIDE SEQUENCE [LARGE SCALE GENOMIC DNA]</scope>
    <source>
        <strain evidence="1 2">JCM 16608</strain>
    </source>
</reference>
<dbReference type="KEGG" id="ndp:E2C04_10100"/>